<keyword evidence="3" id="KW-1185">Reference proteome</keyword>
<accession>V6LIB6</accession>
<reference evidence="1 2" key="1">
    <citation type="journal article" date="2014" name="PLoS Genet.">
        <title>The Genome of Spironucleus salmonicida Highlights a Fish Pathogen Adapted to Fluctuating Environments.</title>
        <authorList>
            <person name="Xu F."/>
            <person name="Jerlstrom-Hultqvist J."/>
            <person name="Einarsson E."/>
            <person name="Astvaldsson A."/>
            <person name="Svard S.G."/>
            <person name="Andersson J.O."/>
        </authorList>
    </citation>
    <scope>NUCLEOTIDE SEQUENCE</scope>
    <source>
        <strain evidence="2">ATCC 50377</strain>
    </source>
</reference>
<dbReference type="EMBL" id="AUWU02000003">
    <property type="protein sequence ID" value="KAH0575629.1"/>
    <property type="molecule type" value="Genomic_DNA"/>
</dbReference>
<dbReference type="EMBL" id="KI546129">
    <property type="protein sequence ID" value="EST44058.1"/>
    <property type="molecule type" value="Genomic_DNA"/>
</dbReference>
<protein>
    <submittedName>
        <fullName evidence="1">Uncharacterized protein</fullName>
    </submittedName>
</protein>
<dbReference type="Proteomes" id="UP000018208">
    <property type="component" value="Unassembled WGS sequence"/>
</dbReference>
<sequence>MKVDLDDMTFYYSQNGKQYCFNDGKGIEFDKDYNIVDIKISDIKIQKTQLSSKFKCFYCATSWFCQYESNIYKLEGNQSTIYCKNVLQLLCFGFQGSLYGIEQHNGYLYVFTGINFAYQQDLELEQNCQNSIYSLLDKVFLISSLHIFQLIYQSFNFSKHLVTNVRDTILLDSMLHLSSSTITNLITKCQFSYQNLVIQPHNFGWCVAKQTNTNFDIHLFHISLRQQFQSFTSNIKKKLFSQSFNYSNNNKNELVLPTSKNKIDFSKTGNLTNETLSSLVGVEMSSSFTFSESENKATGSDNILLLQEINQKLSVMSDLLLQILNSNKIK</sequence>
<name>V6LIB6_9EUKA</name>
<evidence type="ECO:0000313" key="1">
    <source>
        <dbReference type="EMBL" id="EST44058.1"/>
    </source>
</evidence>
<reference evidence="2" key="2">
    <citation type="submission" date="2020-12" db="EMBL/GenBank/DDBJ databases">
        <title>New Spironucleus salmonicida genome in near-complete chromosomes.</title>
        <authorList>
            <person name="Xu F."/>
            <person name="Kurt Z."/>
            <person name="Jimenez-Gonzalez A."/>
            <person name="Astvaldsson A."/>
            <person name="Andersson J.O."/>
            <person name="Svard S.G."/>
        </authorList>
    </citation>
    <scope>NUCLEOTIDE SEQUENCE</scope>
    <source>
        <strain evidence="2">ATCC 50377</strain>
    </source>
</reference>
<evidence type="ECO:0000313" key="2">
    <source>
        <dbReference type="EMBL" id="KAH0575629.1"/>
    </source>
</evidence>
<organism evidence="1">
    <name type="scientific">Spironucleus salmonicida</name>
    <dbReference type="NCBI Taxonomy" id="348837"/>
    <lineage>
        <taxon>Eukaryota</taxon>
        <taxon>Metamonada</taxon>
        <taxon>Diplomonadida</taxon>
        <taxon>Hexamitidae</taxon>
        <taxon>Hexamitinae</taxon>
        <taxon>Spironucleus</taxon>
    </lineage>
</organism>
<proteinExistence type="predicted"/>
<evidence type="ECO:0000313" key="3">
    <source>
        <dbReference type="Proteomes" id="UP000018208"/>
    </source>
</evidence>
<dbReference type="VEuPathDB" id="GiardiaDB:SS50377_23269"/>
<dbReference type="AlphaFoldDB" id="V6LIB6"/>
<gene>
    <name evidence="1" type="ORF">SS50377_16124</name>
    <name evidence="2" type="ORF">SS50377_23269</name>
</gene>